<feature type="compositionally biased region" description="Low complexity" evidence="16">
    <location>
        <begin position="919"/>
        <end position="945"/>
    </location>
</feature>
<dbReference type="EMBL" id="IACT01004217">
    <property type="protein sequence ID" value="LAC23416.1"/>
    <property type="molecule type" value="mRNA"/>
</dbReference>
<feature type="domain" description="CCHC-type" evidence="17">
    <location>
        <begin position="264"/>
        <end position="278"/>
    </location>
</feature>
<dbReference type="EC" id="3.1.13.-" evidence="14"/>
<evidence type="ECO:0000256" key="10">
    <source>
        <dbReference type="ARBA" id="ARBA00023054"/>
    </source>
</evidence>
<feature type="compositionally biased region" description="Basic residues" evidence="16">
    <location>
        <begin position="1057"/>
        <end position="1066"/>
    </location>
</feature>
<dbReference type="InterPro" id="IPR004859">
    <property type="entry name" value="Xrn1_N"/>
</dbReference>
<dbReference type="AlphaFoldDB" id="A0A6A7FY04"/>
<feature type="region of interest" description="Disordered" evidence="16">
    <location>
        <begin position="890"/>
        <end position="945"/>
    </location>
</feature>
<keyword evidence="6 14" id="KW-0540">Nuclease</keyword>
<dbReference type="InterPro" id="IPR041412">
    <property type="entry name" value="Xrn1_helical"/>
</dbReference>
<comment type="similarity">
    <text evidence="2 14">Belongs to the 5'-3' exonuclease family. XRN2/RAT1 subfamily.</text>
</comment>
<feature type="region of interest" description="Disordered" evidence="16">
    <location>
        <begin position="1028"/>
        <end position="1066"/>
    </location>
</feature>
<evidence type="ECO:0000256" key="8">
    <source>
        <dbReference type="ARBA" id="ARBA00022839"/>
    </source>
</evidence>
<dbReference type="GO" id="GO:0003723">
    <property type="term" value="F:RNA binding"/>
    <property type="evidence" value="ECO:0007669"/>
    <property type="project" value="TreeGrafter"/>
</dbReference>
<dbReference type="Gene3D" id="3.40.50.12390">
    <property type="match status" value="2"/>
</dbReference>
<organism evidence="18">
    <name type="scientific">Hirondellea gigas</name>
    <dbReference type="NCBI Taxonomy" id="1518452"/>
    <lineage>
        <taxon>Eukaryota</taxon>
        <taxon>Metazoa</taxon>
        <taxon>Ecdysozoa</taxon>
        <taxon>Arthropoda</taxon>
        <taxon>Crustacea</taxon>
        <taxon>Multicrustacea</taxon>
        <taxon>Malacostraca</taxon>
        <taxon>Eumalacostraca</taxon>
        <taxon>Peracarida</taxon>
        <taxon>Amphipoda</taxon>
        <taxon>Amphilochidea</taxon>
        <taxon>Lysianassida</taxon>
        <taxon>Lysianassidira</taxon>
        <taxon>Lysianassoidea</taxon>
        <taxon>Lysianassidae</taxon>
        <taxon>Hirondellea</taxon>
    </lineage>
</organism>
<dbReference type="Gene3D" id="1.25.40.1050">
    <property type="match status" value="1"/>
</dbReference>
<keyword evidence="15" id="KW-0862">Zinc</keyword>
<dbReference type="GO" id="GO:0006397">
    <property type="term" value="P:mRNA processing"/>
    <property type="evidence" value="ECO:0007669"/>
    <property type="project" value="UniProtKB-UniRule"/>
</dbReference>
<evidence type="ECO:0000256" key="3">
    <source>
        <dbReference type="ARBA" id="ARBA00022472"/>
    </source>
</evidence>
<evidence type="ECO:0000256" key="9">
    <source>
        <dbReference type="ARBA" id="ARBA00023015"/>
    </source>
</evidence>
<evidence type="ECO:0000256" key="16">
    <source>
        <dbReference type="SAM" id="MobiDB-lite"/>
    </source>
</evidence>
<keyword evidence="11" id="KW-0804">Transcription</keyword>
<evidence type="ECO:0000256" key="6">
    <source>
        <dbReference type="ARBA" id="ARBA00022722"/>
    </source>
</evidence>
<sequence>MGVPSFYRWLSEKYPKVVVYVKDDQTYDNRGNPLPVDATQPNPNEIEFDNLYLDMNGIIHPCCHSDDGPAPATETEMIRAIFAYIDHIFAIVRPRKLLFMAIDGVAPRAKMNQQRSRRFRSAQERTEYEIMKKELSERWTGLGRTLPSSGSSDGPWDSNVITPGTPFMDNLAKALRIYIQHRLNSNPAWKDIMVILSDANVPGEGEHKIMQFIRRTRTDPGYNPNTRHCLHGLDADLFMLALATHEPNFTLLREEVLFGRDRICDRCGEKGHLADQCKGEPKPKSVAPRTSPELFQFAHINILREYLMDNLQIRQCPFWNFERVIDDFVFLCFFVGNDFLPHLPSLEIREGAIDHLIDIYKQELVHLGGFLTENGEVDLQRVCVLLRRLGDIEDDVLRERSEDQKRWESRQARDKERAARESRKRRPPISAAPVQFIPAKGGENQLKASEMAQTQTRKQLAAERLEEKELTMSDDIEVNGELQSEPPIKKSKTETGSIPSLSPSTSSESSLVIENGDEKEDVEEFKEELKRQRKANADISQREDQQDTVLLGTSGWKGRYYKAKLGADYNPDNQPDILKRLFHSYAEGLKWVFKYYYDGCTSWTWYFEFHYAPFASDLVQIFEDPVVFELGKPFAPLAQLMGVLPAASGHCLPNELSDLMKNPESPIIDFYPLQFKLDLNGKKFAWQAVALLPFIEEKRLLDVITPIFETLSDERKRMNSVGPTYLFINAGHPLSNTISSLYLKPQADSAPVDTKESGGIAGFLKAYMDATLPNGTLPPALMGTGSEGWNSECPHVSVISSIFELPIYEPHITKLLANAVLPAATLTQRDITFYQHNNRRFGRQRNRRQTSSHFDLDRGKNLLVGWKHGEYRAYHQPGGIDHEYQPYRNQQQSVYGSRPSNNQRGRSSQQRYPQSGRNQQYSRNPQSQYYPPSYRQPQQQQQQYQYFQQPQAFYQPPQIYQPQMNHQYQNLGMQQQMPPTQGGNQNYQPYQTFKGTYGAAPQGGTAAYSAGYQQQQQQMPAYYQPYATQQQGSAQYTPPYGSFPAHGPPATLNPFAKKSRQPSRGK</sequence>
<dbReference type="InterPro" id="IPR027073">
    <property type="entry name" value="5_3_exoribonuclease"/>
</dbReference>
<keyword evidence="15" id="KW-0479">Metal-binding</keyword>
<dbReference type="GO" id="GO:0006353">
    <property type="term" value="P:DNA-templated transcription termination"/>
    <property type="evidence" value="ECO:0007669"/>
    <property type="project" value="UniProtKB-KW"/>
</dbReference>
<reference evidence="18" key="1">
    <citation type="submission" date="2017-11" db="EMBL/GenBank/DDBJ databases">
        <title>The sensing device of the deep-sea amphipod.</title>
        <authorList>
            <person name="Kobayashi H."/>
            <person name="Nagahama T."/>
            <person name="Arai W."/>
            <person name="Sasagawa Y."/>
            <person name="Umeda M."/>
            <person name="Hayashi T."/>
            <person name="Nikaido I."/>
            <person name="Watanabe H."/>
            <person name="Oguri K."/>
            <person name="Kitazato H."/>
            <person name="Fujioka K."/>
            <person name="Kido Y."/>
            <person name="Takami H."/>
        </authorList>
    </citation>
    <scope>NUCLEOTIDE SEQUENCE</scope>
    <source>
        <tissue evidence="18">Whole body</tissue>
    </source>
</reference>
<proteinExistence type="evidence at transcript level"/>
<dbReference type="GO" id="GO:0004534">
    <property type="term" value="F:5'-3' RNA exonuclease activity"/>
    <property type="evidence" value="ECO:0007669"/>
    <property type="project" value="UniProtKB-UniRule"/>
</dbReference>
<keyword evidence="12" id="KW-0539">Nucleus</keyword>
<keyword evidence="5 14" id="KW-0507">mRNA processing</keyword>
<dbReference type="GO" id="GO:0006364">
    <property type="term" value="P:rRNA processing"/>
    <property type="evidence" value="ECO:0007669"/>
    <property type="project" value="UniProtKB-KW"/>
</dbReference>
<keyword evidence="15" id="KW-0863">Zinc-finger</keyword>
<evidence type="ECO:0000259" key="17">
    <source>
        <dbReference type="PROSITE" id="PS50158"/>
    </source>
</evidence>
<dbReference type="InterPro" id="IPR017151">
    <property type="entry name" value="Xrn2/3/4"/>
</dbReference>
<dbReference type="Pfam" id="PF17846">
    <property type="entry name" value="XRN_M"/>
    <property type="match status" value="1"/>
</dbReference>
<feature type="region of interest" description="Disordered" evidence="16">
    <location>
        <begin position="400"/>
        <end position="438"/>
    </location>
</feature>
<feature type="compositionally biased region" description="Polar residues" evidence="16">
    <location>
        <begin position="890"/>
        <end position="918"/>
    </location>
</feature>
<keyword evidence="9" id="KW-0805">Transcription regulation</keyword>
<keyword evidence="8 14" id="KW-0269">Exonuclease</keyword>
<comment type="function">
    <text evidence="14">Possesses 5'-&gt;3' exoribonuclease activity. May promote termination of transcription by RNA polymerase II.</text>
</comment>
<dbReference type="FunFam" id="1.25.40.1050:FF:000002">
    <property type="entry name" value="5'-3' exoribonuclease"/>
    <property type="match status" value="1"/>
</dbReference>
<evidence type="ECO:0000256" key="1">
    <source>
        <dbReference type="ARBA" id="ARBA00004123"/>
    </source>
</evidence>
<comment type="function">
    <text evidence="13">Possesses 5'-&gt;3' exoribonuclease activity. Required for the processing of nuclear mRNA and rRNA precursors. May promote the termination of transcription by RNA polymerase II. Essential for vegetative cell growth and chromosome segregation.</text>
</comment>
<dbReference type="PANTHER" id="PTHR12341">
    <property type="entry name" value="5'-&gt;3' EXORIBONUCLEASE"/>
    <property type="match status" value="1"/>
</dbReference>
<dbReference type="PANTHER" id="PTHR12341:SF41">
    <property type="entry name" value="5'-3' EXORIBONUCLEASE 2"/>
    <property type="match status" value="1"/>
</dbReference>
<dbReference type="Pfam" id="PF03159">
    <property type="entry name" value="XRN_N"/>
    <property type="match status" value="1"/>
</dbReference>
<evidence type="ECO:0000256" key="7">
    <source>
        <dbReference type="ARBA" id="ARBA00022801"/>
    </source>
</evidence>
<dbReference type="PIRSF" id="PIRSF037239">
    <property type="entry name" value="Exonuclease_Xrn2"/>
    <property type="match status" value="1"/>
</dbReference>
<evidence type="ECO:0000256" key="12">
    <source>
        <dbReference type="ARBA" id="ARBA00023242"/>
    </source>
</evidence>
<keyword evidence="3" id="KW-0806">Transcription termination</keyword>
<evidence type="ECO:0000256" key="4">
    <source>
        <dbReference type="ARBA" id="ARBA00022552"/>
    </source>
</evidence>
<name>A0A6A7FY04_9CRUS</name>
<evidence type="ECO:0000256" key="5">
    <source>
        <dbReference type="ARBA" id="ARBA00022664"/>
    </source>
</evidence>
<dbReference type="CDD" id="cd18673">
    <property type="entry name" value="PIN_XRN1-2-like"/>
    <property type="match status" value="1"/>
</dbReference>
<dbReference type="GO" id="GO:0005634">
    <property type="term" value="C:nucleus"/>
    <property type="evidence" value="ECO:0007669"/>
    <property type="project" value="UniProtKB-SubCell"/>
</dbReference>
<evidence type="ECO:0000256" key="2">
    <source>
        <dbReference type="ARBA" id="ARBA00006994"/>
    </source>
</evidence>
<comment type="subcellular location">
    <subcellularLocation>
        <location evidence="1">Nucleus</location>
    </subcellularLocation>
</comment>
<dbReference type="PROSITE" id="PS50158">
    <property type="entry name" value="ZF_CCHC"/>
    <property type="match status" value="1"/>
</dbReference>
<evidence type="ECO:0000256" key="11">
    <source>
        <dbReference type="ARBA" id="ARBA00023163"/>
    </source>
</evidence>
<keyword evidence="10" id="KW-0175">Coiled coil</keyword>
<evidence type="ECO:0000313" key="18">
    <source>
        <dbReference type="EMBL" id="LAC23416.1"/>
    </source>
</evidence>
<feature type="compositionally biased region" description="Low complexity" evidence="16">
    <location>
        <begin position="497"/>
        <end position="514"/>
    </location>
</feature>
<evidence type="ECO:0000256" key="13">
    <source>
        <dbReference type="ARBA" id="ARBA00046137"/>
    </source>
</evidence>
<dbReference type="GO" id="GO:0000956">
    <property type="term" value="P:nuclear-transcribed mRNA catabolic process"/>
    <property type="evidence" value="ECO:0007669"/>
    <property type="project" value="TreeGrafter"/>
</dbReference>
<evidence type="ECO:0000256" key="14">
    <source>
        <dbReference type="PIRNR" id="PIRNR037239"/>
    </source>
</evidence>
<protein>
    <recommendedName>
        <fullName evidence="14">5'-3' exoribonuclease</fullName>
        <ecNumber evidence="14">3.1.13.-</ecNumber>
    </recommendedName>
</protein>
<feature type="compositionally biased region" description="Basic and acidic residues" evidence="16">
    <location>
        <begin position="400"/>
        <end position="421"/>
    </location>
</feature>
<keyword evidence="4" id="KW-0698">rRNA processing</keyword>
<dbReference type="GO" id="GO:0008270">
    <property type="term" value="F:zinc ion binding"/>
    <property type="evidence" value="ECO:0007669"/>
    <property type="project" value="UniProtKB-KW"/>
</dbReference>
<keyword evidence="7 14" id="KW-0378">Hydrolase</keyword>
<dbReference type="InterPro" id="IPR001878">
    <property type="entry name" value="Znf_CCHC"/>
</dbReference>
<feature type="region of interest" description="Disordered" evidence="16">
    <location>
        <begin position="468"/>
        <end position="521"/>
    </location>
</feature>
<evidence type="ECO:0000256" key="15">
    <source>
        <dbReference type="PROSITE-ProRule" id="PRU00047"/>
    </source>
</evidence>
<accession>A0A6A7FY04</accession>
<dbReference type="FunFam" id="3.40.50.12390:FF:000003">
    <property type="entry name" value="5'-3' exoribonuclease"/>
    <property type="match status" value="1"/>
</dbReference>
<dbReference type="FunFam" id="3.40.50.12390:FF:000005">
    <property type="entry name" value="5'-3' exoribonuclease 2"/>
    <property type="match status" value="1"/>
</dbReference>